<name>A0AAX4KMA7_9TREE</name>
<evidence type="ECO:0000256" key="1">
    <source>
        <dbReference type="SAM" id="MobiDB-lite"/>
    </source>
</evidence>
<feature type="compositionally biased region" description="Basic and acidic residues" evidence="1">
    <location>
        <begin position="159"/>
        <end position="183"/>
    </location>
</feature>
<dbReference type="AlphaFoldDB" id="A0AAX4KMA7"/>
<feature type="compositionally biased region" description="Acidic residues" evidence="1">
    <location>
        <begin position="141"/>
        <end position="151"/>
    </location>
</feature>
<protein>
    <submittedName>
        <fullName evidence="2">Uncharacterized protein</fullName>
    </submittedName>
</protein>
<dbReference type="GeneID" id="91104062"/>
<dbReference type="EMBL" id="CP144089">
    <property type="protein sequence ID" value="WWD07164.1"/>
    <property type="molecule type" value="Genomic_DNA"/>
</dbReference>
<gene>
    <name evidence="2" type="ORF">V865_005261</name>
</gene>
<keyword evidence="3" id="KW-1185">Reference proteome</keyword>
<sequence length="381" mass="43244">MSYSTRYSSTPCTFYPGAQCSHPECTAFSLPRYQSPPSYAYVPPPTEPFVLANEDAYRAGFVQGRRASMQSNGPAGASEYRSGSSFDEPQYYPQAHGRRNSTSRGSHGNNSSRQSPKPKKATPRSSRDTPHRRQSGAVFDIEIEEMPDSDDNGGSIKNVAEKLRNMNLNDDNRSDSSKAESESGKTSSSRSSRRTTSSEPIPKGYHGIAFTISPMYRQEPTGFSRDTIIRCTIKEEYDNISDPDAYWKAVGEHVESTMEKFYEPRATSNERATSMACVEDRVRKYHANYITPRQIKLSYPKEITKTEEEFHETFLLDRHAAKALHKKSKSEFMNTLQASIKRDLQSKVKRELIDQSVVQDLKVDTSEQLEECYDRFKETFK</sequence>
<dbReference type="KEGG" id="ker:91104062"/>
<organism evidence="2 3">
    <name type="scientific">Kwoniella europaea PYCC6329</name>
    <dbReference type="NCBI Taxonomy" id="1423913"/>
    <lineage>
        <taxon>Eukaryota</taxon>
        <taxon>Fungi</taxon>
        <taxon>Dikarya</taxon>
        <taxon>Basidiomycota</taxon>
        <taxon>Agaricomycotina</taxon>
        <taxon>Tremellomycetes</taxon>
        <taxon>Tremellales</taxon>
        <taxon>Cryptococcaceae</taxon>
        <taxon>Kwoniella</taxon>
    </lineage>
</organism>
<evidence type="ECO:0000313" key="3">
    <source>
        <dbReference type="Proteomes" id="UP001358614"/>
    </source>
</evidence>
<feature type="compositionally biased region" description="Polar residues" evidence="1">
    <location>
        <begin position="102"/>
        <end position="115"/>
    </location>
</feature>
<feature type="compositionally biased region" description="Low complexity" evidence="1">
    <location>
        <begin position="184"/>
        <end position="199"/>
    </location>
</feature>
<proteinExistence type="predicted"/>
<accession>A0AAX4KMA7</accession>
<feature type="region of interest" description="Disordered" evidence="1">
    <location>
        <begin position="68"/>
        <end position="206"/>
    </location>
</feature>
<reference evidence="2 3" key="1">
    <citation type="submission" date="2024-01" db="EMBL/GenBank/DDBJ databases">
        <title>Comparative genomics of Cryptococcus and Kwoniella reveals pathogenesis evolution and contrasting modes of karyotype evolution via chromosome fusion or intercentromeric recombination.</title>
        <authorList>
            <person name="Coelho M.A."/>
            <person name="David-Palma M."/>
            <person name="Shea T."/>
            <person name="Bowers K."/>
            <person name="McGinley-Smith S."/>
            <person name="Mohammad A.W."/>
            <person name="Gnirke A."/>
            <person name="Yurkov A.M."/>
            <person name="Nowrousian M."/>
            <person name="Sun S."/>
            <person name="Cuomo C.A."/>
            <person name="Heitman J."/>
        </authorList>
    </citation>
    <scope>NUCLEOTIDE SEQUENCE [LARGE SCALE GENOMIC DNA]</scope>
    <source>
        <strain evidence="2 3">PYCC6329</strain>
    </source>
</reference>
<evidence type="ECO:0000313" key="2">
    <source>
        <dbReference type="EMBL" id="WWD07164.1"/>
    </source>
</evidence>
<dbReference type="Proteomes" id="UP001358614">
    <property type="component" value="Chromosome 1"/>
</dbReference>
<dbReference type="RefSeq" id="XP_066085131.1">
    <property type="nucleotide sequence ID" value="XM_066229034.1"/>
</dbReference>